<sequence length="157" mass="17417">PTSSLPKATPIFVTGVDKTHVHLQTEGNDVSLTRGEVRTFKDYERRLGARRSDVQQIAEEMRSLSQVAIERSDEADSLYLMAQRVEGGAKLIGRLARLKEAALEQRVKADSTYWQAVRSVDDASAVLANVATRYGGIYQAVVDSDETAPAELRFYKD</sequence>
<keyword evidence="2" id="KW-1185">Reference proteome</keyword>
<feature type="non-terminal residue" evidence="1">
    <location>
        <position position="1"/>
    </location>
</feature>
<gene>
    <name evidence="1" type="ORF">ACFFTP_31105</name>
</gene>
<reference evidence="1 2" key="1">
    <citation type="submission" date="2024-09" db="EMBL/GenBank/DDBJ databases">
        <authorList>
            <person name="Sun Q."/>
            <person name="Mori K."/>
        </authorList>
    </citation>
    <scope>NUCLEOTIDE SEQUENCE [LARGE SCALE GENOMIC DNA]</scope>
    <source>
        <strain evidence="1 2">JCM 4414</strain>
    </source>
</reference>
<comment type="caution">
    <text evidence="1">The sequence shown here is derived from an EMBL/GenBank/DDBJ whole genome shotgun (WGS) entry which is preliminary data.</text>
</comment>
<evidence type="ECO:0000313" key="1">
    <source>
        <dbReference type="EMBL" id="MFB9558616.1"/>
    </source>
</evidence>
<organism evidence="1 2">
    <name type="scientific">Streptomyces roseoviridis</name>
    <dbReference type="NCBI Taxonomy" id="67361"/>
    <lineage>
        <taxon>Bacteria</taxon>
        <taxon>Bacillati</taxon>
        <taxon>Actinomycetota</taxon>
        <taxon>Actinomycetes</taxon>
        <taxon>Kitasatosporales</taxon>
        <taxon>Streptomycetaceae</taxon>
        <taxon>Streptomyces</taxon>
    </lineage>
</organism>
<name>A0ABV5R139_9ACTN</name>
<dbReference type="EMBL" id="JBHMCT010000046">
    <property type="protein sequence ID" value="MFB9558616.1"/>
    <property type="molecule type" value="Genomic_DNA"/>
</dbReference>
<dbReference type="Proteomes" id="UP001589716">
    <property type="component" value="Unassembled WGS sequence"/>
</dbReference>
<evidence type="ECO:0000313" key="2">
    <source>
        <dbReference type="Proteomes" id="UP001589716"/>
    </source>
</evidence>
<proteinExistence type="predicted"/>
<accession>A0ABV5R139</accession>
<protein>
    <submittedName>
        <fullName evidence="1">Uncharacterized protein</fullName>
    </submittedName>
</protein>